<name>A0A1S4AIN1_TOBAC</name>
<dbReference type="Pfam" id="PF14223">
    <property type="entry name" value="Retrotran_gag_2"/>
    <property type="match status" value="1"/>
</dbReference>
<evidence type="ECO:0000256" key="2">
    <source>
        <dbReference type="SAM" id="MobiDB-lite"/>
    </source>
</evidence>
<keyword evidence="1" id="KW-0175">Coiled coil</keyword>
<evidence type="ECO:0000256" key="1">
    <source>
        <dbReference type="SAM" id="Coils"/>
    </source>
</evidence>
<feature type="region of interest" description="Disordered" evidence="2">
    <location>
        <begin position="276"/>
        <end position="296"/>
    </location>
</feature>
<protein>
    <submittedName>
        <fullName evidence="3">Uncharacterized protein</fullName>
    </submittedName>
</protein>
<sequence length="370" mass="41999">MTAPLNLEEGQSIYHPPKFDGKCYWWWKARMHDFIMAEDCELWDVICDGPFVIIKVLNEFPFSIKKTSGEYAEEDKKAMEKNFHATKILVYGLEPKEYDRVSTRNTAKEIWEALQKAYEGTTQVKQDKSNTDDSSTMAVEGEEIGYDSTLALMAQSDNDEDNDNKEKAIEILRKEKTDLLAETADHRELIAKPLTESKPESSERGKEIVSEEYSRLEDEVKALRCRMGAEIEKNELLQTNLEKVMNDLEKSLKWTWSVESTTTLLTNNSEKGRRVGFPRKKYPYNPHSKSATTSDSWPCTQCGNTGHSKEGVQAKNQSVPKDKVATKTGIVKGSDQKWFMDSGCSKHMTENTTNSGNLSCLKAVDDDAEL</sequence>
<dbReference type="PANTHER" id="PTHR34676:SF8">
    <property type="entry name" value="TRANSMEMBRANE PROTEIN"/>
    <property type="match status" value="1"/>
</dbReference>
<dbReference type="PANTHER" id="PTHR34676">
    <property type="entry name" value="DUF4219 DOMAIN-CONTAINING PROTEIN-RELATED"/>
    <property type="match status" value="1"/>
</dbReference>
<dbReference type="AlphaFoldDB" id="A0A1S4AIN1"/>
<organism evidence="3">
    <name type="scientific">Nicotiana tabacum</name>
    <name type="common">Common tobacco</name>
    <dbReference type="NCBI Taxonomy" id="4097"/>
    <lineage>
        <taxon>Eukaryota</taxon>
        <taxon>Viridiplantae</taxon>
        <taxon>Streptophyta</taxon>
        <taxon>Embryophyta</taxon>
        <taxon>Tracheophyta</taxon>
        <taxon>Spermatophyta</taxon>
        <taxon>Magnoliopsida</taxon>
        <taxon>eudicotyledons</taxon>
        <taxon>Gunneridae</taxon>
        <taxon>Pentapetalae</taxon>
        <taxon>asterids</taxon>
        <taxon>lamiids</taxon>
        <taxon>Solanales</taxon>
        <taxon>Solanaceae</taxon>
        <taxon>Nicotianoideae</taxon>
        <taxon>Nicotianeae</taxon>
        <taxon>Nicotiana</taxon>
    </lineage>
</organism>
<dbReference type="PaxDb" id="4097-A0A1S4AIN1"/>
<reference evidence="3" key="1">
    <citation type="submission" date="2025-08" db="UniProtKB">
        <authorList>
            <consortium name="RefSeq"/>
        </authorList>
    </citation>
    <scope>IDENTIFICATION</scope>
</reference>
<feature type="coiled-coil region" evidence="1">
    <location>
        <begin position="206"/>
        <end position="233"/>
    </location>
</feature>
<feature type="compositionally biased region" description="Polar residues" evidence="2">
    <location>
        <begin position="287"/>
        <end position="296"/>
    </location>
</feature>
<gene>
    <name evidence="3" type="primary">LOC107798114</name>
</gene>
<dbReference type="RefSeq" id="XP_016476560.1">
    <property type="nucleotide sequence ID" value="XM_016621074.1"/>
</dbReference>
<dbReference type="OrthoDB" id="1302458at2759"/>
<proteinExistence type="predicted"/>
<dbReference type="KEGG" id="nta:107798114"/>
<evidence type="ECO:0000313" key="3">
    <source>
        <dbReference type="RefSeq" id="XP_016476560.1"/>
    </source>
</evidence>
<dbReference type="STRING" id="4097.A0A1S4AIN1"/>
<accession>A0A1S4AIN1</accession>